<keyword evidence="2" id="KW-1185">Reference proteome</keyword>
<protein>
    <submittedName>
        <fullName evidence="1">Uncharacterized protein</fullName>
    </submittedName>
</protein>
<organism evidence="1 2">
    <name type="scientific">Deinococcus aquaticus</name>
    <dbReference type="NCBI Taxonomy" id="328692"/>
    <lineage>
        <taxon>Bacteria</taxon>
        <taxon>Thermotogati</taxon>
        <taxon>Deinococcota</taxon>
        <taxon>Deinococci</taxon>
        <taxon>Deinococcales</taxon>
        <taxon>Deinococcaceae</taxon>
        <taxon>Deinococcus</taxon>
    </lineage>
</organism>
<sequence length="93" mass="9845">MKVFIINNGIIKKNENGSGGVLVNSQAIQGLKYPLTRDASKVIVAIALKSDGLVARMTSFELATLAGLTLNAAAIAVNELERNSMLMVVSGWL</sequence>
<dbReference type="EMBL" id="CP115165">
    <property type="protein sequence ID" value="WDA58151.1"/>
    <property type="molecule type" value="Genomic_DNA"/>
</dbReference>
<dbReference type="Proteomes" id="UP001217044">
    <property type="component" value="Chromosome"/>
</dbReference>
<accession>A0ABY7V2G5</accession>
<evidence type="ECO:0000313" key="2">
    <source>
        <dbReference type="Proteomes" id="UP001217044"/>
    </source>
</evidence>
<gene>
    <name evidence="1" type="ORF">M8445_12445</name>
</gene>
<name>A0ABY7V2G5_9DEIO</name>
<evidence type="ECO:0000313" key="1">
    <source>
        <dbReference type="EMBL" id="WDA58151.1"/>
    </source>
</evidence>
<dbReference type="RefSeq" id="WP_273988099.1">
    <property type="nucleotide sequence ID" value="NZ_BAABQT010000015.1"/>
</dbReference>
<reference evidence="1 2" key="1">
    <citation type="submission" date="2022-12" db="EMBL/GenBank/DDBJ databases">
        <title>Genome Sequence of Deinococcus aquaticus Type Strain PB314.</title>
        <authorList>
            <person name="Albert C."/>
            <person name="Hill J."/>
            <person name="Boren L."/>
            <person name="Scholz-Ng S."/>
            <person name="Fatema N."/>
            <person name="Grosso R."/>
            <person name="Soboslay E."/>
            <person name="Tuohy J."/>
        </authorList>
    </citation>
    <scope>NUCLEOTIDE SEQUENCE [LARGE SCALE GENOMIC DNA]</scope>
    <source>
        <strain evidence="1 2">PB-314</strain>
    </source>
</reference>
<proteinExistence type="predicted"/>